<name>A0A4Y2L0U3_ARAVE</name>
<comment type="caution">
    <text evidence="1">The sequence shown here is derived from an EMBL/GenBank/DDBJ whole genome shotgun (WGS) entry which is preliminary data.</text>
</comment>
<evidence type="ECO:0000313" key="2">
    <source>
        <dbReference type="Proteomes" id="UP000499080"/>
    </source>
</evidence>
<proteinExistence type="predicted"/>
<evidence type="ECO:0000313" key="1">
    <source>
        <dbReference type="EMBL" id="GBN08234.1"/>
    </source>
</evidence>
<dbReference type="Proteomes" id="UP000499080">
    <property type="component" value="Unassembled WGS sequence"/>
</dbReference>
<gene>
    <name evidence="1" type="ORF">AVEN_47700_1</name>
</gene>
<protein>
    <submittedName>
        <fullName evidence="1">Uncharacterized protein</fullName>
    </submittedName>
</protein>
<accession>A0A4Y2L0U3</accession>
<keyword evidence="2" id="KW-1185">Reference proteome</keyword>
<dbReference type="EMBL" id="BGPR01116859">
    <property type="protein sequence ID" value="GBN08234.1"/>
    <property type="molecule type" value="Genomic_DNA"/>
</dbReference>
<dbReference type="AlphaFoldDB" id="A0A4Y2L0U3"/>
<organism evidence="1 2">
    <name type="scientific">Araneus ventricosus</name>
    <name type="common">Orbweaver spider</name>
    <name type="synonym">Epeira ventricosa</name>
    <dbReference type="NCBI Taxonomy" id="182803"/>
    <lineage>
        <taxon>Eukaryota</taxon>
        <taxon>Metazoa</taxon>
        <taxon>Ecdysozoa</taxon>
        <taxon>Arthropoda</taxon>
        <taxon>Chelicerata</taxon>
        <taxon>Arachnida</taxon>
        <taxon>Araneae</taxon>
        <taxon>Araneomorphae</taxon>
        <taxon>Entelegynae</taxon>
        <taxon>Araneoidea</taxon>
        <taxon>Araneidae</taxon>
        <taxon>Araneus</taxon>
    </lineage>
</organism>
<sequence length="94" mass="10347">MPQCGGIPSRSPGFTHASRGVKEDTNASFMSVQLCSLNISEQPHYSPRSTYTRQGCFVLGAPFGTYECKGFTVIYSWQLMFRPHFAAAPPSLPL</sequence>
<reference evidence="1 2" key="1">
    <citation type="journal article" date="2019" name="Sci. Rep.">
        <title>Orb-weaving spider Araneus ventricosus genome elucidates the spidroin gene catalogue.</title>
        <authorList>
            <person name="Kono N."/>
            <person name="Nakamura H."/>
            <person name="Ohtoshi R."/>
            <person name="Moran D.A.P."/>
            <person name="Shinohara A."/>
            <person name="Yoshida Y."/>
            <person name="Fujiwara M."/>
            <person name="Mori M."/>
            <person name="Tomita M."/>
            <person name="Arakawa K."/>
        </authorList>
    </citation>
    <scope>NUCLEOTIDE SEQUENCE [LARGE SCALE GENOMIC DNA]</scope>
</reference>